<accession>J3MEN5</accession>
<dbReference type="STRING" id="4533.J3MEN5"/>
<dbReference type="CDD" id="cd01650">
    <property type="entry name" value="RT_nLTR_like"/>
    <property type="match status" value="1"/>
</dbReference>
<feature type="domain" description="Reverse transcriptase" evidence="1">
    <location>
        <begin position="53"/>
        <end position="170"/>
    </location>
</feature>
<dbReference type="HOGENOM" id="CLU_000680_33_5_1"/>
<dbReference type="InterPro" id="IPR000477">
    <property type="entry name" value="RT_dom"/>
</dbReference>
<proteinExistence type="predicted"/>
<dbReference type="AlphaFoldDB" id="J3MEN5"/>
<reference evidence="2" key="2">
    <citation type="submission" date="2013-04" db="UniProtKB">
        <authorList>
            <consortium name="EnsemblPlants"/>
        </authorList>
    </citation>
    <scope>IDENTIFICATION</scope>
</reference>
<protein>
    <recommendedName>
        <fullName evidence="1">Reverse transcriptase domain-containing protein</fullName>
    </recommendedName>
</protein>
<evidence type="ECO:0000313" key="2">
    <source>
        <dbReference type="EnsemblPlants" id="OB06G24790.1"/>
    </source>
</evidence>
<dbReference type="OMA" id="KISELWT"/>
<organism evidence="2">
    <name type="scientific">Oryza brachyantha</name>
    <name type="common">malo sina</name>
    <dbReference type="NCBI Taxonomy" id="4533"/>
    <lineage>
        <taxon>Eukaryota</taxon>
        <taxon>Viridiplantae</taxon>
        <taxon>Streptophyta</taxon>
        <taxon>Embryophyta</taxon>
        <taxon>Tracheophyta</taxon>
        <taxon>Spermatophyta</taxon>
        <taxon>Magnoliopsida</taxon>
        <taxon>Liliopsida</taxon>
        <taxon>Poales</taxon>
        <taxon>Poaceae</taxon>
        <taxon>BOP clade</taxon>
        <taxon>Oryzoideae</taxon>
        <taxon>Oryzeae</taxon>
        <taxon>Oryzinae</taxon>
        <taxon>Oryza</taxon>
    </lineage>
</organism>
<dbReference type="EnsemblPlants" id="OB06G24790.1">
    <property type="protein sequence ID" value="OB06G24790.1"/>
    <property type="gene ID" value="OB06G24790"/>
</dbReference>
<dbReference type="PANTHER" id="PTHR19446">
    <property type="entry name" value="REVERSE TRANSCRIPTASES"/>
    <property type="match status" value="1"/>
</dbReference>
<sequence length="398" mass="45342">MKKDAAPGPDGFNVAFFRVGWNWLKNDLFRVIQNFYASATLPPGMNETNIVLIPKNKNPLHPPDFRPISLCNVSYKIIAKSLANQIKDKLPHLIRPNQQAFIKGRSPVTNIMIAQEVLHSFSLASFKTSAFLLKLDLSKAFDRLEWNFIAYAMKKKGFDHRFISLVSECISTTSFSVVVDGSGHPIMLAATTKSAAYSFLVDKFRAKFSFIRANKLSHAGRLTLIKSVFASIPIYYMSHILFTKKLVNKLIRKFRWKGSLHDNISTCICLRSWKDICRPIQEGGLGIRELMIFNKSLLTQTAWKILAKPEDLIAQVLKQKYHPNVSFWNCTSNGPKSAFWSSALNIRPFLHSSCTWQIAAGDTSIWNQPWCIYNYIRSDAMSLYLSSKISELWTEQKT</sequence>
<reference evidence="2" key="1">
    <citation type="journal article" date="2013" name="Nat. Commun.">
        <title>Whole-genome sequencing of Oryza brachyantha reveals mechanisms underlying Oryza genome evolution.</title>
        <authorList>
            <person name="Chen J."/>
            <person name="Huang Q."/>
            <person name="Gao D."/>
            <person name="Wang J."/>
            <person name="Lang Y."/>
            <person name="Liu T."/>
            <person name="Li B."/>
            <person name="Bai Z."/>
            <person name="Luis Goicoechea J."/>
            <person name="Liang C."/>
            <person name="Chen C."/>
            <person name="Zhang W."/>
            <person name="Sun S."/>
            <person name="Liao Y."/>
            <person name="Zhang X."/>
            <person name="Yang L."/>
            <person name="Song C."/>
            <person name="Wang M."/>
            <person name="Shi J."/>
            <person name="Liu G."/>
            <person name="Liu J."/>
            <person name="Zhou H."/>
            <person name="Zhou W."/>
            <person name="Yu Q."/>
            <person name="An N."/>
            <person name="Chen Y."/>
            <person name="Cai Q."/>
            <person name="Wang B."/>
            <person name="Liu B."/>
            <person name="Min J."/>
            <person name="Huang Y."/>
            <person name="Wu H."/>
            <person name="Li Z."/>
            <person name="Zhang Y."/>
            <person name="Yin Y."/>
            <person name="Song W."/>
            <person name="Jiang J."/>
            <person name="Jackson S.A."/>
            <person name="Wing R.A."/>
            <person name="Wang J."/>
            <person name="Chen M."/>
        </authorList>
    </citation>
    <scope>NUCLEOTIDE SEQUENCE [LARGE SCALE GENOMIC DNA]</scope>
    <source>
        <strain evidence="2">cv. IRGC 101232</strain>
    </source>
</reference>
<keyword evidence="3" id="KW-1185">Reference proteome</keyword>
<dbReference type="SUPFAM" id="SSF56672">
    <property type="entry name" value="DNA/RNA polymerases"/>
    <property type="match status" value="1"/>
</dbReference>
<dbReference type="Proteomes" id="UP000006038">
    <property type="component" value="Chromosome 6"/>
</dbReference>
<dbReference type="eggNOG" id="KOG1075">
    <property type="taxonomic scope" value="Eukaryota"/>
</dbReference>
<name>J3MEN5_ORYBR</name>
<dbReference type="Gramene" id="OB06G24790.1">
    <property type="protein sequence ID" value="OB06G24790.1"/>
    <property type="gene ID" value="OB06G24790"/>
</dbReference>
<dbReference type="InterPro" id="IPR043502">
    <property type="entry name" value="DNA/RNA_pol_sf"/>
</dbReference>
<evidence type="ECO:0000313" key="3">
    <source>
        <dbReference type="Proteomes" id="UP000006038"/>
    </source>
</evidence>
<evidence type="ECO:0000259" key="1">
    <source>
        <dbReference type="Pfam" id="PF00078"/>
    </source>
</evidence>
<dbReference type="Pfam" id="PF00078">
    <property type="entry name" value="RVT_1"/>
    <property type="match status" value="1"/>
</dbReference>